<dbReference type="InterPro" id="IPR035976">
    <property type="entry name" value="Sushi/SCR/CCP_sf"/>
</dbReference>
<dbReference type="Proteomes" id="UP000005226">
    <property type="component" value="Chromosome 2"/>
</dbReference>
<feature type="domain" description="Sushi" evidence="4">
    <location>
        <begin position="599"/>
        <end position="655"/>
    </location>
</feature>
<evidence type="ECO:0000256" key="3">
    <source>
        <dbReference type="PROSITE-ProRule" id="PRU00302"/>
    </source>
</evidence>
<dbReference type="Pfam" id="PF00084">
    <property type="entry name" value="Sushi"/>
    <property type="match status" value="1"/>
</dbReference>
<name>A0A674PJQ9_TAKRU</name>
<dbReference type="PROSITE" id="PS50292">
    <property type="entry name" value="PEROXIDASE_3"/>
    <property type="match status" value="1"/>
</dbReference>
<dbReference type="PANTHER" id="PTHR11475">
    <property type="entry name" value="OXIDASE/PEROXIDASE"/>
    <property type="match status" value="1"/>
</dbReference>
<dbReference type="AlphaFoldDB" id="A0A674PJQ9"/>
<dbReference type="GO" id="GO:0016020">
    <property type="term" value="C:membrane"/>
    <property type="evidence" value="ECO:0007669"/>
    <property type="project" value="UniProtKB-SubCell"/>
</dbReference>
<feature type="binding site" description="axial binding residue" evidence="2">
    <location>
        <position position="352"/>
    </location>
    <ligand>
        <name>heme b</name>
        <dbReference type="ChEBI" id="CHEBI:60344"/>
    </ligand>
    <ligandPart>
        <name>Fe</name>
        <dbReference type="ChEBI" id="CHEBI:18248"/>
    </ligandPart>
</feature>
<proteinExistence type="predicted"/>
<comment type="caution">
    <text evidence="3">Lacks conserved residue(s) required for the propagation of feature annotation.</text>
</comment>
<dbReference type="Ensembl" id="ENSTRUT00000076279.1">
    <property type="protein sequence ID" value="ENSTRUP00000086017.1"/>
    <property type="gene ID" value="ENSTRUG00000029329.1"/>
</dbReference>
<keyword evidence="3" id="KW-0768">Sushi</keyword>
<dbReference type="GO" id="GO:0006979">
    <property type="term" value="P:response to oxidative stress"/>
    <property type="evidence" value="ECO:0007669"/>
    <property type="project" value="InterPro"/>
</dbReference>
<dbReference type="InterPro" id="IPR010255">
    <property type="entry name" value="Haem_peroxidase_sf"/>
</dbReference>
<keyword evidence="2" id="KW-0479">Metal-binding</keyword>
<dbReference type="PRINTS" id="PR00457">
    <property type="entry name" value="ANPEROXIDASE"/>
</dbReference>
<dbReference type="GO" id="GO:0005615">
    <property type="term" value="C:extracellular space"/>
    <property type="evidence" value="ECO:0007669"/>
    <property type="project" value="TreeGrafter"/>
</dbReference>
<dbReference type="GO" id="GO:0004447">
    <property type="term" value="F:iodide peroxidase activity"/>
    <property type="evidence" value="ECO:0007669"/>
    <property type="project" value="UniProtKB-EC"/>
</dbReference>
<dbReference type="PROSITE" id="PS50923">
    <property type="entry name" value="SUSHI"/>
    <property type="match status" value="1"/>
</dbReference>
<dbReference type="Pfam" id="PF03098">
    <property type="entry name" value="An_peroxidase"/>
    <property type="match status" value="1"/>
</dbReference>
<reference evidence="5 6" key="1">
    <citation type="journal article" date="2011" name="Genome Biol. Evol.">
        <title>Integration of the genetic map and genome assembly of fugu facilitates insights into distinct features of genome evolution in teleosts and mammals.</title>
        <authorList>
            <person name="Kai W."/>
            <person name="Kikuchi K."/>
            <person name="Tohari S."/>
            <person name="Chew A.K."/>
            <person name="Tay A."/>
            <person name="Fujiwara A."/>
            <person name="Hosoya S."/>
            <person name="Suetake H."/>
            <person name="Naruse K."/>
            <person name="Brenner S."/>
            <person name="Suzuki Y."/>
            <person name="Venkatesh B."/>
        </authorList>
    </citation>
    <scope>NUCLEOTIDE SEQUENCE [LARGE SCALE GENOMIC DNA]</scope>
</reference>
<dbReference type="GO" id="GO:0042446">
    <property type="term" value="P:hormone biosynthetic process"/>
    <property type="evidence" value="ECO:0007669"/>
    <property type="project" value="UniProtKB-KW"/>
</dbReference>
<dbReference type="InterPro" id="IPR019791">
    <property type="entry name" value="Haem_peroxidase_animal"/>
</dbReference>
<keyword evidence="2" id="KW-0408">Iron</keyword>
<protein>
    <submittedName>
        <fullName evidence="5">Thyroid peroxidase</fullName>
    </submittedName>
</protein>
<dbReference type="InterPro" id="IPR000436">
    <property type="entry name" value="Sushi_SCR_CCP_dom"/>
</dbReference>
<reference evidence="5" key="2">
    <citation type="submission" date="2025-08" db="UniProtKB">
        <authorList>
            <consortium name="Ensembl"/>
        </authorList>
    </citation>
    <scope>IDENTIFICATION</scope>
</reference>
<evidence type="ECO:0000313" key="6">
    <source>
        <dbReference type="Proteomes" id="UP000005226"/>
    </source>
</evidence>
<keyword evidence="1" id="KW-1015">Disulfide bond</keyword>
<dbReference type="GeneTree" id="ENSGT00940000158104"/>
<dbReference type="SUPFAM" id="SSF48113">
    <property type="entry name" value="Heme-dependent peroxidases"/>
    <property type="match status" value="1"/>
</dbReference>
<organism evidence="5 6">
    <name type="scientific">Takifugu rubripes</name>
    <name type="common">Japanese pufferfish</name>
    <name type="synonym">Fugu rubripes</name>
    <dbReference type="NCBI Taxonomy" id="31033"/>
    <lineage>
        <taxon>Eukaryota</taxon>
        <taxon>Metazoa</taxon>
        <taxon>Chordata</taxon>
        <taxon>Craniata</taxon>
        <taxon>Vertebrata</taxon>
        <taxon>Euteleostomi</taxon>
        <taxon>Actinopterygii</taxon>
        <taxon>Neopterygii</taxon>
        <taxon>Teleostei</taxon>
        <taxon>Neoteleostei</taxon>
        <taxon>Acanthomorphata</taxon>
        <taxon>Eupercaria</taxon>
        <taxon>Tetraodontiformes</taxon>
        <taxon>Tetradontoidea</taxon>
        <taxon>Tetraodontidae</taxon>
        <taxon>Takifugu</taxon>
    </lineage>
</organism>
<dbReference type="GO" id="GO:0046872">
    <property type="term" value="F:metal ion binding"/>
    <property type="evidence" value="ECO:0007669"/>
    <property type="project" value="UniProtKB-KW"/>
</dbReference>
<dbReference type="CDD" id="cd00033">
    <property type="entry name" value="CCP"/>
    <property type="match status" value="1"/>
</dbReference>
<evidence type="ECO:0000259" key="4">
    <source>
        <dbReference type="PROSITE" id="PS50923"/>
    </source>
</evidence>
<sequence length="656" mass="73850">MQWDDVELMAQWSGCSSAPPPLRCQHSDLDKYRSISGICNNRENPLWGAASMPLVRWLPAEYEDGQREPKGWNRGRLYNGVPLPSVTEVSRRIVRSTEAAGVDIYSHMLVEWGQFIDHDISFTPQSSATDCLTTCTNIRLCFPIQTGDAQGCLPFFRSVAACSLSLWPDVEQVLQRQQINTVTSFMDASQIYGSTAEVQLSLRDLAGLNGKLVINSKFRDPNGRDFLPPVGKRSRCRQSPEGERVECFHAGDSRANEGLHLASLHTLFHREHNRIAAALKGMNDHWSPEMIYQETRRIIAALLQIITMRDYVPKIIGAESWEDHMGPYCGYDPSVNPSVANVFSTAALRFGHGTISPKVSRLNQSFQEHELFPSLNLHNNFFVPWRFTQEGGVDPLVRGAIGTPADTRNTHMFLSDEVTDRLIVLNVPRLMDLAALNLQRGRDHALPGYNAWRQFCGLKRIQTLSDLKAVVGNCRVARKIWNMYKHPDNIDVWLGGLFEKFLPGARVGPLFSCLIGRQMKAIRDGDRFWWEAEGVFTRLQKAALLNGSLSRIICDNTDIKQLLPDSFLFRQYPSGYTSCDQLPSVNLEAWREEESQELKCCGRPGTVENGDFILSSTSGKLAAHYSCYHGFQLRGAAAIVCEGTRWSDPPPRCERK</sequence>
<evidence type="ECO:0000313" key="5">
    <source>
        <dbReference type="Ensembl" id="ENSTRUP00000086017.1"/>
    </source>
</evidence>
<dbReference type="Gene3D" id="1.10.640.10">
    <property type="entry name" value="Haem peroxidase domain superfamily, animal type"/>
    <property type="match status" value="1"/>
</dbReference>
<evidence type="ECO:0000256" key="1">
    <source>
        <dbReference type="ARBA" id="ARBA00023157"/>
    </source>
</evidence>
<dbReference type="SMART" id="SM00032">
    <property type="entry name" value="CCP"/>
    <property type="match status" value="1"/>
</dbReference>
<keyword evidence="2" id="KW-0349">Heme</keyword>
<dbReference type="PANTHER" id="PTHR11475:SF60">
    <property type="entry name" value="THYROID PEROXIDASE"/>
    <property type="match status" value="1"/>
</dbReference>
<dbReference type="SUPFAM" id="SSF57535">
    <property type="entry name" value="Complement control module/SCR domain"/>
    <property type="match status" value="1"/>
</dbReference>
<dbReference type="OMA" id="FMAGDTR"/>
<dbReference type="InterPro" id="IPR037120">
    <property type="entry name" value="Haem_peroxidase_sf_animal"/>
</dbReference>
<reference evidence="5" key="3">
    <citation type="submission" date="2025-09" db="UniProtKB">
        <authorList>
            <consortium name="Ensembl"/>
        </authorList>
    </citation>
    <scope>IDENTIFICATION</scope>
</reference>
<dbReference type="GO" id="GO:0020037">
    <property type="term" value="F:heme binding"/>
    <property type="evidence" value="ECO:0007669"/>
    <property type="project" value="InterPro"/>
</dbReference>
<accession>A0A674PJQ9</accession>
<keyword evidence="6" id="KW-1185">Reference proteome</keyword>
<dbReference type="GO" id="GO:0042744">
    <property type="term" value="P:hydrogen peroxide catabolic process"/>
    <property type="evidence" value="ECO:0007669"/>
    <property type="project" value="UniProtKB-KW"/>
</dbReference>
<evidence type="ECO:0000256" key="2">
    <source>
        <dbReference type="PIRSR" id="PIRSR619791-2"/>
    </source>
</evidence>
<dbReference type="InParanoid" id="A0A674PJQ9"/>
<gene>
    <name evidence="5" type="primary">TPO</name>
</gene>
<dbReference type="Gene3D" id="2.10.70.10">
    <property type="entry name" value="Complement Module, domain 1"/>
    <property type="match status" value="1"/>
</dbReference>